<protein>
    <submittedName>
        <fullName evidence="2">Uncharacterized protein</fullName>
    </submittedName>
</protein>
<evidence type="ECO:0000256" key="1">
    <source>
        <dbReference type="SAM" id="MobiDB-lite"/>
    </source>
</evidence>
<evidence type="ECO:0000313" key="3">
    <source>
        <dbReference type="Proteomes" id="UP000076761"/>
    </source>
</evidence>
<evidence type="ECO:0000313" key="2">
    <source>
        <dbReference type="EMBL" id="KZT24498.1"/>
    </source>
</evidence>
<proteinExistence type="predicted"/>
<sequence length="69" mass="7966">MIDALTKFCLLSELYSKGDYYWTTAWKRDPMSTGDYAFHERNSRVIDSVGTTTEHRGRKTDRNFAPCPG</sequence>
<feature type="region of interest" description="Disordered" evidence="1">
    <location>
        <begin position="50"/>
        <end position="69"/>
    </location>
</feature>
<keyword evidence="3" id="KW-1185">Reference proteome</keyword>
<dbReference type="Proteomes" id="UP000076761">
    <property type="component" value="Unassembled WGS sequence"/>
</dbReference>
<dbReference type="InParanoid" id="A0A165S0B0"/>
<name>A0A165S0B0_9AGAM</name>
<reference evidence="2 3" key="1">
    <citation type="journal article" date="2016" name="Mol. Biol. Evol.">
        <title>Comparative Genomics of Early-Diverging Mushroom-Forming Fungi Provides Insights into the Origins of Lignocellulose Decay Capabilities.</title>
        <authorList>
            <person name="Nagy L.G."/>
            <person name="Riley R."/>
            <person name="Tritt A."/>
            <person name="Adam C."/>
            <person name="Daum C."/>
            <person name="Floudas D."/>
            <person name="Sun H."/>
            <person name="Yadav J.S."/>
            <person name="Pangilinan J."/>
            <person name="Larsson K.H."/>
            <person name="Matsuura K."/>
            <person name="Barry K."/>
            <person name="Labutti K."/>
            <person name="Kuo R."/>
            <person name="Ohm R.A."/>
            <person name="Bhattacharya S.S."/>
            <person name="Shirouzu T."/>
            <person name="Yoshinaga Y."/>
            <person name="Martin F.M."/>
            <person name="Grigoriev I.V."/>
            <person name="Hibbett D.S."/>
        </authorList>
    </citation>
    <scope>NUCLEOTIDE SEQUENCE [LARGE SCALE GENOMIC DNA]</scope>
    <source>
        <strain evidence="2 3">HHB14362 ss-1</strain>
    </source>
</reference>
<gene>
    <name evidence="2" type="ORF">NEOLEDRAFT_1134876</name>
</gene>
<accession>A0A165S0B0</accession>
<dbReference type="AlphaFoldDB" id="A0A165S0B0"/>
<organism evidence="2 3">
    <name type="scientific">Neolentinus lepideus HHB14362 ss-1</name>
    <dbReference type="NCBI Taxonomy" id="1314782"/>
    <lineage>
        <taxon>Eukaryota</taxon>
        <taxon>Fungi</taxon>
        <taxon>Dikarya</taxon>
        <taxon>Basidiomycota</taxon>
        <taxon>Agaricomycotina</taxon>
        <taxon>Agaricomycetes</taxon>
        <taxon>Gloeophyllales</taxon>
        <taxon>Gloeophyllaceae</taxon>
        <taxon>Neolentinus</taxon>
    </lineage>
</organism>
<dbReference type="EMBL" id="KV425577">
    <property type="protein sequence ID" value="KZT24498.1"/>
    <property type="molecule type" value="Genomic_DNA"/>
</dbReference>